<dbReference type="EMBL" id="GBEZ01009252">
    <property type="protein sequence ID" value="JAC76324.1"/>
    <property type="molecule type" value="Transcribed_RNA"/>
</dbReference>
<name>A0A061RZX9_9CHLO</name>
<gene>
    <name evidence="2" type="ORF">TSPGSL018_20496</name>
</gene>
<accession>A0A061RZX9</accession>
<evidence type="ECO:0000313" key="2">
    <source>
        <dbReference type="EMBL" id="JAC76324.1"/>
    </source>
</evidence>
<evidence type="ECO:0000256" key="1">
    <source>
        <dbReference type="SAM" id="MobiDB-lite"/>
    </source>
</evidence>
<dbReference type="AlphaFoldDB" id="A0A061RZX9"/>
<organism evidence="2">
    <name type="scientific">Tetraselmis sp. GSL018</name>
    <dbReference type="NCBI Taxonomy" id="582737"/>
    <lineage>
        <taxon>Eukaryota</taxon>
        <taxon>Viridiplantae</taxon>
        <taxon>Chlorophyta</taxon>
        <taxon>core chlorophytes</taxon>
        <taxon>Chlorodendrophyceae</taxon>
        <taxon>Chlorodendrales</taxon>
        <taxon>Chlorodendraceae</taxon>
        <taxon>Tetraselmis</taxon>
    </lineage>
</organism>
<reference evidence="2" key="1">
    <citation type="submission" date="2014-05" db="EMBL/GenBank/DDBJ databases">
        <title>The transcriptome of the halophilic microalga Tetraselmis sp. GSL018 isolated from the Great Salt Lake, Utah.</title>
        <authorList>
            <person name="Jinkerson R.E."/>
            <person name="D'Adamo S."/>
            <person name="Posewitz M.C."/>
        </authorList>
    </citation>
    <scope>NUCLEOTIDE SEQUENCE</scope>
    <source>
        <strain evidence="2">GSL018</strain>
    </source>
</reference>
<sequence>AQAPERMGRNACRRTAHSERAPGQKPLGGEDRFLRPMLRSVTAVCEGQINGRGRISTGRLMLLNTCRAIGGLDGFGNQRPRADPMQHERRIC</sequence>
<feature type="non-terminal residue" evidence="2">
    <location>
        <position position="92"/>
    </location>
</feature>
<feature type="compositionally biased region" description="Basic and acidic residues" evidence="1">
    <location>
        <begin position="16"/>
        <end position="31"/>
    </location>
</feature>
<proteinExistence type="predicted"/>
<feature type="region of interest" description="Disordered" evidence="1">
    <location>
        <begin position="1"/>
        <end position="31"/>
    </location>
</feature>
<protein>
    <submittedName>
        <fullName evidence="2">Uncharacterized protein</fullName>
    </submittedName>
</protein>
<feature type="non-terminal residue" evidence="2">
    <location>
        <position position="1"/>
    </location>
</feature>